<dbReference type="Proteomes" id="UP000694548">
    <property type="component" value="Unassembled WGS sequence"/>
</dbReference>
<keyword evidence="10" id="KW-0539">Nucleus</keyword>
<accession>A0A8C6M2T2</accession>
<dbReference type="GO" id="GO:0005667">
    <property type="term" value="C:transcription regulator complex"/>
    <property type="evidence" value="ECO:0007669"/>
    <property type="project" value="TreeGrafter"/>
</dbReference>
<dbReference type="GO" id="GO:0000981">
    <property type="term" value="F:DNA-binding transcription factor activity, RNA polymerase II-specific"/>
    <property type="evidence" value="ECO:0007669"/>
    <property type="project" value="TreeGrafter"/>
</dbReference>
<evidence type="ECO:0000259" key="13">
    <source>
        <dbReference type="PROSITE" id="PS50157"/>
    </source>
</evidence>
<keyword evidence="9" id="KW-0804">Transcription</keyword>
<dbReference type="Ensembl" id="ENSNFUT00015030433.1">
    <property type="protein sequence ID" value="ENSNFUP00015029136.1"/>
    <property type="gene ID" value="ENSNFUG00015014093.1"/>
</dbReference>
<keyword evidence="4" id="KW-0677">Repeat</keyword>
<keyword evidence="7" id="KW-0805">Transcription regulation</keyword>
<feature type="region of interest" description="Disordered" evidence="12">
    <location>
        <begin position="148"/>
        <end position="197"/>
    </location>
</feature>
<evidence type="ECO:0000256" key="8">
    <source>
        <dbReference type="ARBA" id="ARBA00023125"/>
    </source>
</evidence>
<dbReference type="GeneTree" id="ENSGT01150000286977"/>
<evidence type="ECO:0000313" key="14">
    <source>
        <dbReference type="Ensembl" id="ENSNFUP00015029136.1"/>
    </source>
</evidence>
<evidence type="ECO:0000256" key="9">
    <source>
        <dbReference type="ARBA" id="ARBA00023163"/>
    </source>
</evidence>
<keyword evidence="3" id="KW-0479">Metal-binding</keyword>
<keyword evidence="15" id="KW-1185">Reference proteome</keyword>
<evidence type="ECO:0000313" key="15">
    <source>
        <dbReference type="Proteomes" id="UP000694548"/>
    </source>
</evidence>
<dbReference type="AlphaFoldDB" id="A0A8C6M2T2"/>
<evidence type="ECO:0000256" key="3">
    <source>
        <dbReference type="ARBA" id="ARBA00022723"/>
    </source>
</evidence>
<feature type="domain" description="C2H2-type" evidence="13">
    <location>
        <begin position="359"/>
        <end position="386"/>
    </location>
</feature>
<evidence type="ECO:0000256" key="6">
    <source>
        <dbReference type="ARBA" id="ARBA00022833"/>
    </source>
</evidence>
<dbReference type="FunFam" id="3.30.160.60:FF:000056">
    <property type="entry name" value="Zinc finger and SCAN domain-containing 20"/>
    <property type="match status" value="1"/>
</dbReference>
<dbReference type="GO" id="GO:0008270">
    <property type="term" value="F:zinc ion binding"/>
    <property type="evidence" value="ECO:0007669"/>
    <property type="project" value="UniProtKB-KW"/>
</dbReference>
<evidence type="ECO:0000256" key="11">
    <source>
        <dbReference type="PROSITE-ProRule" id="PRU00042"/>
    </source>
</evidence>
<dbReference type="FunFam" id="3.30.160.60:FF:000382">
    <property type="entry name" value="zinc finger protein 35 isoform X4"/>
    <property type="match status" value="1"/>
</dbReference>
<dbReference type="SUPFAM" id="SSF57667">
    <property type="entry name" value="beta-beta-alpha zinc fingers"/>
    <property type="match status" value="5"/>
</dbReference>
<feature type="domain" description="C2H2-type" evidence="13">
    <location>
        <begin position="303"/>
        <end position="330"/>
    </location>
</feature>
<dbReference type="FunFam" id="3.30.160.60:FF:000478">
    <property type="entry name" value="Zinc finger protein 133"/>
    <property type="match status" value="1"/>
</dbReference>
<evidence type="ECO:0000256" key="10">
    <source>
        <dbReference type="ARBA" id="ARBA00023242"/>
    </source>
</evidence>
<feature type="domain" description="C2H2-type" evidence="13">
    <location>
        <begin position="199"/>
        <end position="221"/>
    </location>
</feature>
<evidence type="ECO:0000256" key="2">
    <source>
        <dbReference type="ARBA" id="ARBA00006991"/>
    </source>
</evidence>
<reference evidence="14" key="2">
    <citation type="submission" date="2025-09" db="UniProtKB">
        <authorList>
            <consortium name="Ensembl"/>
        </authorList>
    </citation>
    <scope>IDENTIFICATION</scope>
</reference>
<evidence type="ECO:0000256" key="4">
    <source>
        <dbReference type="ARBA" id="ARBA00022737"/>
    </source>
</evidence>
<dbReference type="Gene3D" id="3.30.160.60">
    <property type="entry name" value="Classic Zinc Finger"/>
    <property type="match status" value="9"/>
</dbReference>
<feature type="domain" description="C2H2-type" evidence="13">
    <location>
        <begin position="331"/>
        <end position="358"/>
    </location>
</feature>
<feature type="domain" description="C2H2-type" evidence="13">
    <location>
        <begin position="222"/>
        <end position="246"/>
    </location>
</feature>
<reference evidence="14" key="1">
    <citation type="submission" date="2025-08" db="UniProtKB">
        <authorList>
            <consortium name="Ensembl"/>
        </authorList>
    </citation>
    <scope>IDENTIFICATION</scope>
</reference>
<proteinExistence type="inferred from homology"/>
<dbReference type="FunFam" id="3.30.160.60:FF:000912">
    <property type="entry name" value="Zinc finger protein 660"/>
    <property type="match status" value="1"/>
</dbReference>
<keyword evidence="6" id="KW-0862">Zinc</keyword>
<dbReference type="GO" id="GO:0000785">
    <property type="term" value="C:chromatin"/>
    <property type="evidence" value="ECO:0007669"/>
    <property type="project" value="TreeGrafter"/>
</dbReference>
<comment type="similarity">
    <text evidence="2">Belongs to the krueppel C2H2-type zinc-finger protein family.</text>
</comment>
<dbReference type="FunFam" id="3.30.160.60:FF:002343">
    <property type="entry name" value="Zinc finger protein 33A"/>
    <property type="match status" value="1"/>
</dbReference>
<organism evidence="14 15">
    <name type="scientific">Nothobranchius furzeri</name>
    <name type="common">Turquoise killifish</name>
    <dbReference type="NCBI Taxonomy" id="105023"/>
    <lineage>
        <taxon>Eukaryota</taxon>
        <taxon>Metazoa</taxon>
        <taxon>Chordata</taxon>
        <taxon>Craniata</taxon>
        <taxon>Vertebrata</taxon>
        <taxon>Euteleostomi</taxon>
        <taxon>Actinopterygii</taxon>
        <taxon>Neopterygii</taxon>
        <taxon>Teleostei</taxon>
        <taxon>Neoteleostei</taxon>
        <taxon>Acanthomorphata</taxon>
        <taxon>Ovalentaria</taxon>
        <taxon>Atherinomorphae</taxon>
        <taxon>Cyprinodontiformes</taxon>
        <taxon>Nothobranchiidae</taxon>
        <taxon>Nothobranchius</taxon>
    </lineage>
</organism>
<dbReference type="InterPro" id="IPR013087">
    <property type="entry name" value="Znf_C2H2_type"/>
</dbReference>
<dbReference type="Pfam" id="PF00096">
    <property type="entry name" value="zf-C2H2"/>
    <property type="match status" value="7"/>
</dbReference>
<dbReference type="PROSITE" id="PS00028">
    <property type="entry name" value="ZINC_FINGER_C2H2_1"/>
    <property type="match status" value="7"/>
</dbReference>
<name>A0A8C6M2T2_NOTFU</name>
<evidence type="ECO:0000256" key="7">
    <source>
        <dbReference type="ARBA" id="ARBA00023015"/>
    </source>
</evidence>
<dbReference type="PROSITE" id="PS50157">
    <property type="entry name" value="ZINC_FINGER_C2H2_2"/>
    <property type="match status" value="9"/>
</dbReference>
<dbReference type="GO" id="GO:0000978">
    <property type="term" value="F:RNA polymerase II cis-regulatory region sequence-specific DNA binding"/>
    <property type="evidence" value="ECO:0007669"/>
    <property type="project" value="TreeGrafter"/>
</dbReference>
<protein>
    <recommendedName>
        <fullName evidence="13">C2H2-type domain-containing protein</fullName>
    </recommendedName>
</protein>
<feature type="domain" description="C2H2-type" evidence="13">
    <location>
        <begin position="415"/>
        <end position="439"/>
    </location>
</feature>
<keyword evidence="8" id="KW-0238">DNA-binding</keyword>
<feature type="domain" description="C2H2-type" evidence="13">
    <location>
        <begin position="247"/>
        <end position="274"/>
    </location>
</feature>
<dbReference type="InterPro" id="IPR036236">
    <property type="entry name" value="Znf_C2H2_sf"/>
</dbReference>
<feature type="domain" description="C2H2-type" evidence="13">
    <location>
        <begin position="387"/>
        <end position="414"/>
    </location>
</feature>
<dbReference type="PANTHER" id="PTHR14003:SF23">
    <property type="entry name" value="ZINC FINGER PROTEIN 143"/>
    <property type="match status" value="1"/>
</dbReference>
<keyword evidence="5 11" id="KW-0863">Zinc-finger</keyword>
<comment type="subcellular location">
    <subcellularLocation>
        <location evidence="1">Nucleus</location>
    </subcellularLocation>
</comment>
<sequence length="439" mass="50114">MSEVKLFVLISRFNGLLFSKTSLDASDDHIKLSHYFGLFVFPDVRKDEKVLTDQQLYSQERTSCLDQVEPEPLQEGPEMNHPFLFSAFPELPQHHVWEKEEVLSDQQLCSLETTFSLDQTEPDSMLTNEEQQEHCISQQEGQLILEQENVTSPSEESNCHEPEPNGNQPVCQISPGAENQDQEGRRNESSESNNHINICGMSFPQGTKLTLHMRTHKSEKSSPCETCGKCFHNLAVHMRTHTGEKPFPCTICKKTFSHRGDLIIHMRSHTGEKPYRCETCGKCFSKSSNLTIHMRTHTGEKPYSCKLCRQRYPRSSQLTLHMRSHTVEKPYCCETCGRCFSQSGRLITHMRTHTVEKPYSCEACGKGFSRISILAVHMRTHTGEKPFTCETCGKGFSRSTQLADHVRTHTGEKPYPCETCGKYFSQRSNLATHMKTQHT</sequence>
<dbReference type="FunFam" id="3.30.160.60:FF:001158">
    <property type="entry name" value="zinc finger protein 22"/>
    <property type="match status" value="1"/>
</dbReference>
<evidence type="ECO:0000256" key="1">
    <source>
        <dbReference type="ARBA" id="ARBA00004123"/>
    </source>
</evidence>
<evidence type="ECO:0000256" key="5">
    <source>
        <dbReference type="ARBA" id="ARBA00022771"/>
    </source>
</evidence>
<dbReference type="PANTHER" id="PTHR14003">
    <property type="entry name" value="TRANSCRIPTIONAL REPRESSOR PROTEIN YY"/>
    <property type="match status" value="1"/>
</dbReference>
<dbReference type="GO" id="GO:0031519">
    <property type="term" value="C:PcG protein complex"/>
    <property type="evidence" value="ECO:0007669"/>
    <property type="project" value="TreeGrafter"/>
</dbReference>
<dbReference type="SMART" id="SM00355">
    <property type="entry name" value="ZnF_C2H2"/>
    <property type="match status" value="9"/>
</dbReference>
<feature type="domain" description="C2H2-type" evidence="13">
    <location>
        <begin position="275"/>
        <end position="302"/>
    </location>
</feature>
<dbReference type="FunFam" id="3.30.160.60:FF:000065">
    <property type="entry name" value="B-cell CLL/lymphoma 6, member B"/>
    <property type="match status" value="1"/>
</dbReference>
<evidence type="ECO:0000256" key="12">
    <source>
        <dbReference type="SAM" id="MobiDB-lite"/>
    </source>
</evidence>